<feature type="signal peptide" evidence="1">
    <location>
        <begin position="1"/>
        <end position="22"/>
    </location>
</feature>
<reference evidence="3" key="1">
    <citation type="submission" date="2011-08" db="EMBL/GenBank/DDBJ databases">
        <authorList>
            <person name="Rombauts S."/>
        </authorList>
    </citation>
    <scope>NUCLEOTIDE SEQUENCE</scope>
    <source>
        <strain evidence="3">London</strain>
    </source>
</reference>
<evidence type="ECO:0000313" key="2">
    <source>
        <dbReference type="EnsemblMetazoa" id="tetur06g00450.1"/>
    </source>
</evidence>
<dbReference type="InterPro" id="IPR015889">
    <property type="entry name" value="Intradiol_dOase_core"/>
</dbReference>
<dbReference type="Proteomes" id="UP000015104">
    <property type="component" value="Unassembled WGS sequence"/>
</dbReference>
<dbReference type="PANTHER" id="PTHR34315">
    <property type="match status" value="1"/>
</dbReference>
<dbReference type="OrthoDB" id="10021862at2759"/>
<dbReference type="GO" id="GO:0005506">
    <property type="term" value="F:iron ion binding"/>
    <property type="evidence" value="ECO:0007669"/>
    <property type="project" value="InterPro"/>
</dbReference>
<dbReference type="eggNOG" id="ENOG502QPRK">
    <property type="taxonomic scope" value="Eukaryota"/>
</dbReference>
<evidence type="ECO:0008006" key="4">
    <source>
        <dbReference type="Google" id="ProtNLM"/>
    </source>
</evidence>
<name>T1K6G8_TETUR</name>
<dbReference type="SUPFAM" id="SSF49482">
    <property type="entry name" value="Aromatic compound dioxygenase"/>
    <property type="match status" value="1"/>
</dbReference>
<dbReference type="HOGENOM" id="CLU_027719_2_1_1"/>
<keyword evidence="1" id="KW-0732">Signal</keyword>
<dbReference type="AlphaFoldDB" id="T1K6G8"/>
<proteinExistence type="predicted"/>
<sequence>MNKSVIPISILLICFNIVFVSAHLERPGKFVDHDRTVTNCARYKREANQHTCVLAPFTTEGPYFLPDDFERSDITDGQVGIPLDLTIRLTNASDCLPLSDLYVHIWNANATGHYSGVQEFNSFPKPTYRPKPIDDVRFLRGFQKTNEHGEVNFKTILPGWYYARCLHIHVEVYHKAVAESDSITYIGQLYFKRELPTQARLVEPYSQNTNEILLNEQDRFFAADHGQDNIIELKSQDGSYTSYVTLGIDPDIMISVQ</sequence>
<organism evidence="2 3">
    <name type="scientific">Tetranychus urticae</name>
    <name type="common">Two-spotted spider mite</name>
    <dbReference type="NCBI Taxonomy" id="32264"/>
    <lineage>
        <taxon>Eukaryota</taxon>
        <taxon>Metazoa</taxon>
        <taxon>Ecdysozoa</taxon>
        <taxon>Arthropoda</taxon>
        <taxon>Chelicerata</taxon>
        <taxon>Arachnida</taxon>
        <taxon>Acari</taxon>
        <taxon>Acariformes</taxon>
        <taxon>Trombidiformes</taxon>
        <taxon>Prostigmata</taxon>
        <taxon>Eleutherengona</taxon>
        <taxon>Raphignathae</taxon>
        <taxon>Tetranychoidea</taxon>
        <taxon>Tetranychidae</taxon>
        <taxon>Tetranychus</taxon>
    </lineage>
</organism>
<dbReference type="EMBL" id="CAEY01001791">
    <property type="status" value="NOT_ANNOTATED_CDS"/>
    <property type="molecule type" value="Genomic_DNA"/>
</dbReference>
<dbReference type="Gene3D" id="2.60.130.10">
    <property type="entry name" value="Aromatic compound dioxygenase"/>
    <property type="match status" value="1"/>
</dbReference>
<evidence type="ECO:0000313" key="3">
    <source>
        <dbReference type="Proteomes" id="UP000015104"/>
    </source>
</evidence>
<dbReference type="EnsemblMetazoa" id="tetur06g00450.1">
    <property type="protein sequence ID" value="tetur06g00450.1"/>
    <property type="gene ID" value="tetur06g00450"/>
</dbReference>
<reference evidence="2" key="2">
    <citation type="submission" date="2015-06" db="UniProtKB">
        <authorList>
            <consortium name="EnsemblMetazoa"/>
        </authorList>
    </citation>
    <scope>IDENTIFICATION</scope>
</reference>
<keyword evidence="3" id="KW-1185">Reference proteome</keyword>
<evidence type="ECO:0000256" key="1">
    <source>
        <dbReference type="SAM" id="SignalP"/>
    </source>
</evidence>
<accession>T1K6G8</accession>
<dbReference type="PANTHER" id="PTHR34315:SF1">
    <property type="entry name" value="INTRADIOL RING-CLEAVAGE DIOXYGENASES DOMAIN-CONTAINING PROTEIN-RELATED"/>
    <property type="match status" value="1"/>
</dbReference>
<dbReference type="KEGG" id="tut:107360913"/>
<feature type="chain" id="PRO_5004591273" description="Intradiol ring-cleavage dioxygenases domain-containing protein" evidence="1">
    <location>
        <begin position="23"/>
        <end position="257"/>
    </location>
</feature>
<protein>
    <recommendedName>
        <fullName evidence="4">Intradiol ring-cleavage dioxygenases domain-containing protein</fullName>
    </recommendedName>
</protein>
<dbReference type="GO" id="GO:0016702">
    <property type="term" value="F:oxidoreductase activity, acting on single donors with incorporation of molecular oxygen, incorporation of two atoms of oxygen"/>
    <property type="evidence" value="ECO:0007669"/>
    <property type="project" value="InterPro"/>
</dbReference>
<gene>
    <name evidence="2" type="primary">107360913</name>
</gene>
<dbReference type="OMA" id="WHGHNTT"/>